<keyword evidence="3" id="KW-0464">Manganese</keyword>
<evidence type="ECO:0000256" key="3">
    <source>
        <dbReference type="ARBA" id="ARBA00023211"/>
    </source>
</evidence>
<dbReference type="Proteomes" id="UP000243686">
    <property type="component" value="Unassembled WGS sequence"/>
</dbReference>
<comment type="catalytic activity">
    <reaction evidence="4">
        <text>O-phospho-L-threonyl-[protein] + H2O = L-threonyl-[protein] + phosphate</text>
        <dbReference type="Rhea" id="RHEA:47004"/>
        <dbReference type="Rhea" id="RHEA-COMP:11060"/>
        <dbReference type="Rhea" id="RHEA-COMP:11605"/>
        <dbReference type="ChEBI" id="CHEBI:15377"/>
        <dbReference type="ChEBI" id="CHEBI:30013"/>
        <dbReference type="ChEBI" id="CHEBI:43474"/>
        <dbReference type="ChEBI" id="CHEBI:61977"/>
        <dbReference type="EC" id="3.1.3.16"/>
    </reaction>
</comment>
<evidence type="ECO:0000313" key="6">
    <source>
        <dbReference type="EMBL" id="OON23592.1"/>
    </source>
</evidence>
<dbReference type="GO" id="GO:0004722">
    <property type="term" value="F:protein serine/threonine phosphatase activity"/>
    <property type="evidence" value="ECO:0007669"/>
    <property type="project" value="UniProtKB-EC"/>
</dbReference>
<dbReference type="InterPro" id="IPR004843">
    <property type="entry name" value="Calcineurin-like_PHP"/>
</dbReference>
<dbReference type="SMART" id="SM00156">
    <property type="entry name" value="PP2Ac"/>
    <property type="match status" value="1"/>
</dbReference>
<name>A0A1S8XA81_OPIVI</name>
<comment type="similarity">
    <text evidence="4">Belongs to the PPP phosphatase family.</text>
</comment>
<comment type="cofactor">
    <cofactor evidence="1">
        <name>Mn(2+)</name>
        <dbReference type="ChEBI" id="CHEBI:29035"/>
    </cofactor>
</comment>
<dbReference type="AlphaFoldDB" id="A0A1S8XA81"/>
<dbReference type="EC" id="3.1.3.16" evidence="4"/>
<protein>
    <recommendedName>
        <fullName evidence="4">Serine/threonine-protein phosphatase</fullName>
        <ecNumber evidence="4">3.1.3.16</ecNumber>
    </recommendedName>
</protein>
<reference evidence="6 7" key="1">
    <citation type="submission" date="2015-03" db="EMBL/GenBank/DDBJ databases">
        <title>Draft genome of the nematode, Opisthorchis viverrini.</title>
        <authorList>
            <person name="Mitreva M."/>
        </authorList>
    </citation>
    <scope>NUCLEOTIDE SEQUENCE [LARGE SCALE GENOMIC DNA]</scope>
    <source>
        <strain evidence="6">Khon Kaen</strain>
    </source>
</reference>
<dbReference type="InterPro" id="IPR029052">
    <property type="entry name" value="Metallo-depent_PP-like"/>
</dbReference>
<dbReference type="SUPFAM" id="SSF56300">
    <property type="entry name" value="Metallo-dependent phosphatases"/>
    <property type="match status" value="1"/>
</dbReference>
<dbReference type="GO" id="GO:0046872">
    <property type="term" value="F:metal ion binding"/>
    <property type="evidence" value="ECO:0007669"/>
    <property type="project" value="UniProtKB-KW"/>
</dbReference>
<evidence type="ECO:0000256" key="1">
    <source>
        <dbReference type="ARBA" id="ARBA00001936"/>
    </source>
</evidence>
<dbReference type="Gene3D" id="3.60.21.10">
    <property type="match status" value="1"/>
</dbReference>
<evidence type="ECO:0000259" key="5">
    <source>
        <dbReference type="PROSITE" id="PS00125"/>
    </source>
</evidence>
<keyword evidence="4" id="KW-0378">Hydrolase</keyword>
<feature type="non-terminal residue" evidence="6">
    <location>
        <position position="1"/>
    </location>
</feature>
<feature type="non-terminal residue" evidence="6">
    <location>
        <position position="639"/>
    </location>
</feature>
<dbReference type="InterPro" id="IPR006186">
    <property type="entry name" value="Ser/Thr-sp_prot-phosphatase"/>
</dbReference>
<feature type="domain" description="Serine/threonine specific protein phosphatases" evidence="5">
    <location>
        <begin position="209"/>
        <end position="214"/>
    </location>
</feature>
<organism evidence="6 7">
    <name type="scientific">Opisthorchis viverrini</name>
    <name type="common">Southeast Asian liver fluke</name>
    <dbReference type="NCBI Taxonomy" id="6198"/>
    <lineage>
        <taxon>Eukaryota</taxon>
        <taxon>Metazoa</taxon>
        <taxon>Spiralia</taxon>
        <taxon>Lophotrochozoa</taxon>
        <taxon>Platyhelminthes</taxon>
        <taxon>Trematoda</taxon>
        <taxon>Digenea</taxon>
        <taxon>Opisthorchiida</taxon>
        <taxon>Opisthorchiata</taxon>
        <taxon>Opisthorchiidae</taxon>
        <taxon>Opisthorchis</taxon>
    </lineage>
</organism>
<proteinExistence type="inferred from homology"/>
<gene>
    <name evidence="6" type="ORF">X801_00495</name>
</gene>
<evidence type="ECO:0000256" key="2">
    <source>
        <dbReference type="ARBA" id="ARBA00022723"/>
    </source>
</evidence>
<evidence type="ECO:0000313" key="7">
    <source>
        <dbReference type="Proteomes" id="UP000243686"/>
    </source>
</evidence>
<keyword evidence="2" id="KW-0479">Metal-binding</keyword>
<dbReference type="PANTHER" id="PTHR45668">
    <property type="entry name" value="SERINE/THREONINE-PROTEIN PHOSPHATASE 5-RELATED"/>
    <property type="match status" value="1"/>
</dbReference>
<dbReference type="Pfam" id="PF00149">
    <property type="entry name" value="Metallophos"/>
    <property type="match status" value="1"/>
</dbReference>
<dbReference type="InterPro" id="IPR051134">
    <property type="entry name" value="PPP_phosphatase"/>
</dbReference>
<dbReference type="PRINTS" id="PR00114">
    <property type="entry name" value="STPHPHTASE"/>
</dbReference>
<sequence length="639" mass="73036">FKQSCFDILQYFVAAFRAAVLIQCWYRKVVAKLEVRRQCAWRVLQAFEYTRDEGDLNRVAEFFAELSRETVVSNAPCGAAAIWVDSSDEVNFPLGQREFKNLLHVLASTKKRVTKEWFERIVSEAANALQHEPNISEIQLEENSFVSICGDLHGNLQALLQFFSQNGLPSEKNRIIFNGDFVDRGYKSVEVLCILFAAYLVFPGCVFLNRGNHEDIRINELYGFKRELSWKFPNQENELLQTCSKAFSQLPVACIVDQTIFVCHGGVASSTDLHKVRTLDRSKLVSVFSPCLDGPKAVNLQEWEQLLNLLWSDPQEKCGASLNTFRGAGCCFGPDITDGFLQRHGLQLLIRSHQCIPEGWKLQHSEKVLTVFSAYNYFGHNTNEGAYIRLSLRSPKSPVTNEPVNENTGEKVHSFSLLTLNAGNAYHSKTGFKNQWATQVEVVLLERPEVKRTEQCSKEFTINAAFVKLWNHVLQFEDDILKDCKSVDKYHTGTIGISEWCDIMRKRTQLQLPWRFLRSYLVNAATTNVSRVLYETMFTGLYVVHPKLKSNPELAKQLFYYQAAIKTLFEKFFPTGDSDSVDLTSVCKRLNCLGISPKVKELGKLLETLAQILPCDECRRLNFQEFFSGYKFVEISRRI</sequence>
<keyword evidence="7" id="KW-1185">Reference proteome</keyword>
<accession>A0A1S8XA81</accession>
<evidence type="ECO:0000256" key="4">
    <source>
        <dbReference type="RuleBase" id="RU004273"/>
    </source>
</evidence>
<dbReference type="PROSITE" id="PS00125">
    <property type="entry name" value="SER_THR_PHOSPHATASE"/>
    <property type="match status" value="1"/>
</dbReference>
<dbReference type="EMBL" id="KV891519">
    <property type="protein sequence ID" value="OON23592.1"/>
    <property type="molecule type" value="Genomic_DNA"/>
</dbReference>
<dbReference type="PANTHER" id="PTHR45668:SF3">
    <property type="entry name" value="SERINE_THREONINE-PROTEIN PHOSPHATASE RDGC"/>
    <property type="match status" value="1"/>
</dbReference>